<dbReference type="Proteomes" id="UP001280121">
    <property type="component" value="Unassembled WGS sequence"/>
</dbReference>
<dbReference type="EMBL" id="JANJYI010000009">
    <property type="protein sequence ID" value="KAK2633878.1"/>
    <property type="molecule type" value="Genomic_DNA"/>
</dbReference>
<dbReference type="InterPro" id="IPR000863">
    <property type="entry name" value="Sulfotransferase_dom"/>
</dbReference>
<accession>A0AAD9TE62</accession>
<organism evidence="5 6">
    <name type="scientific">Dipteronia dyeriana</name>
    <dbReference type="NCBI Taxonomy" id="168575"/>
    <lineage>
        <taxon>Eukaryota</taxon>
        <taxon>Viridiplantae</taxon>
        <taxon>Streptophyta</taxon>
        <taxon>Embryophyta</taxon>
        <taxon>Tracheophyta</taxon>
        <taxon>Spermatophyta</taxon>
        <taxon>Magnoliopsida</taxon>
        <taxon>eudicotyledons</taxon>
        <taxon>Gunneridae</taxon>
        <taxon>Pentapetalae</taxon>
        <taxon>rosids</taxon>
        <taxon>malvids</taxon>
        <taxon>Sapindales</taxon>
        <taxon>Sapindaceae</taxon>
        <taxon>Hippocastanoideae</taxon>
        <taxon>Acereae</taxon>
        <taxon>Dipteronia</taxon>
    </lineage>
</organism>
<sequence length="175" mass="19662">MVRGGAQTSNNGGNQAAWNVPANRFSSLDVTGRSLIEDNVFPFVFSLSLFDDTTKLSAGSNHRAYPLDKAYNEFCKGGYPPGPHTDHVLEYWYEKSKRPKNILFLKYEELKKDPKEQVKKLASFIGRPQKDVEVEEVLWKSCLDRLKDLEVNKPGAVLTLNVPNNSIFKNGVVGD</sequence>
<comment type="similarity">
    <text evidence="1 3">Belongs to the sulfotransferase 1 family.</text>
</comment>
<keyword evidence="6" id="KW-1185">Reference proteome</keyword>
<dbReference type="EC" id="2.8.2.-" evidence="3"/>
<dbReference type="SUPFAM" id="SSF52540">
    <property type="entry name" value="P-loop containing nucleoside triphosphate hydrolases"/>
    <property type="match status" value="1"/>
</dbReference>
<dbReference type="GO" id="GO:0008146">
    <property type="term" value="F:sulfotransferase activity"/>
    <property type="evidence" value="ECO:0007669"/>
    <property type="project" value="InterPro"/>
</dbReference>
<feature type="domain" description="Sulfotransferase" evidence="4">
    <location>
        <begin position="61"/>
        <end position="175"/>
    </location>
</feature>
<dbReference type="AlphaFoldDB" id="A0AAD9TE62"/>
<reference evidence="5" key="1">
    <citation type="journal article" date="2023" name="Plant J.">
        <title>Genome sequences and population genomics provide insights into the demographic history, inbreeding, and mutation load of two 'living fossil' tree species of Dipteronia.</title>
        <authorList>
            <person name="Feng Y."/>
            <person name="Comes H.P."/>
            <person name="Chen J."/>
            <person name="Zhu S."/>
            <person name="Lu R."/>
            <person name="Zhang X."/>
            <person name="Li P."/>
            <person name="Qiu J."/>
            <person name="Olsen K.M."/>
            <person name="Qiu Y."/>
        </authorList>
    </citation>
    <scope>NUCLEOTIDE SEQUENCE</scope>
    <source>
        <strain evidence="5">KIB01</strain>
    </source>
</reference>
<evidence type="ECO:0000256" key="3">
    <source>
        <dbReference type="RuleBase" id="RU361155"/>
    </source>
</evidence>
<evidence type="ECO:0000313" key="6">
    <source>
        <dbReference type="Proteomes" id="UP001280121"/>
    </source>
</evidence>
<evidence type="ECO:0000256" key="1">
    <source>
        <dbReference type="ARBA" id="ARBA00005771"/>
    </source>
</evidence>
<gene>
    <name evidence="5" type="ORF">Ddye_028670</name>
</gene>
<name>A0AAD9TE62_9ROSI</name>
<dbReference type="PANTHER" id="PTHR11783">
    <property type="entry name" value="SULFOTRANSFERASE SULT"/>
    <property type="match status" value="1"/>
</dbReference>
<evidence type="ECO:0000256" key="2">
    <source>
        <dbReference type="ARBA" id="ARBA00022679"/>
    </source>
</evidence>
<evidence type="ECO:0000313" key="5">
    <source>
        <dbReference type="EMBL" id="KAK2633878.1"/>
    </source>
</evidence>
<comment type="caution">
    <text evidence="5">The sequence shown here is derived from an EMBL/GenBank/DDBJ whole genome shotgun (WGS) entry which is preliminary data.</text>
</comment>
<protein>
    <recommendedName>
        <fullName evidence="3">Sulfotransferase</fullName>
        <ecNumber evidence="3">2.8.2.-</ecNumber>
    </recommendedName>
</protein>
<proteinExistence type="inferred from homology"/>
<keyword evidence="2 3" id="KW-0808">Transferase</keyword>
<dbReference type="InterPro" id="IPR027417">
    <property type="entry name" value="P-loop_NTPase"/>
</dbReference>
<evidence type="ECO:0000259" key="4">
    <source>
        <dbReference type="Pfam" id="PF00685"/>
    </source>
</evidence>
<dbReference type="Gene3D" id="3.40.50.300">
    <property type="entry name" value="P-loop containing nucleotide triphosphate hydrolases"/>
    <property type="match status" value="1"/>
</dbReference>
<dbReference type="Pfam" id="PF00685">
    <property type="entry name" value="Sulfotransfer_1"/>
    <property type="match status" value="1"/>
</dbReference>